<comment type="caution">
    <text evidence="4">The sequence shown here is derived from an EMBL/GenBank/DDBJ whole genome shotgun (WGS) entry which is preliminary data.</text>
</comment>
<dbReference type="InterPro" id="IPR000896">
    <property type="entry name" value="Hemocyanin/hexamerin_mid_dom"/>
</dbReference>
<dbReference type="InterPro" id="IPR036697">
    <property type="entry name" value="Hemocyanin_N_sf"/>
</dbReference>
<evidence type="ECO:0000256" key="2">
    <source>
        <dbReference type="SAM" id="SignalP"/>
    </source>
</evidence>
<feature type="signal peptide" evidence="2">
    <location>
        <begin position="1"/>
        <end position="17"/>
    </location>
</feature>
<comment type="similarity">
    <text evidence="1">Belongs to the tyrosinase family. Hemocyanin subfamily.</text>
</comment>
<dbReference type="PRINTS" id="PR00187">
    <property type="entry name" value="HAEMOCYANIN"/>
</dbReference>
<dbReference type="PANTHER" id="PTHR11511">
    <property type="entry name" value="LARVAL STORAGE PROTEIN/PHENOLOXIDASE"/>
    <property type="match status" value="1"/>
</dbReference>
<dbReference type="Pfam" id="PF03723">
    <property type="entry name" value="Hemocyanin_C"/>
    <property type="match status" value="1"/>
</dbReference>
<dbReference type="STRING" id="6689.A0A3R7PVP7"/>
<dbReference type="Proteomes" id="UP000283509">
    <property type="component" value="Unassembled WGS sequence"/>
</dbReference>
<reference evidence="4 5" key="2">
    <citation type="submission" date="2019-01" db="EMBL/GenBank/DDBJ databases">
        <title>The decoding of complex shrimp genome reveals the adaptation for benthos swimmer, frequently molting mechanism and breeding impact on genome.</title>
        <authorList>
            <person name="Sun Y."/>
            <person name="Gao Y."/>
            <person name="Yu Y."/>
        </authorList>
    </citation>
    <scope>NUCLEOTIDE SEQUENCE [LARGE SCALE GENOMIC DNA]</scope>
    <source>
        <tissue evidence="4">Muscle</tissue>
    </source>
</reference>
<feature type="chain" id="PRO_5018595095" evidence="2">
    <location>
        <begin position="18"/>
        <end position="667"/>
    </location>
</feature>
<dbReference type="AlphaFoldDB" id="A0A3R7PVP7"/>
<dbReference type="PROSITE" id="PS00209">
    <property type="entry name" value="HEMOCYANIN_1"/>
    <property type="match status" value="1"/>
</dbReference>
<dbReference type="OrthoDB" id="8119704at2759"/>
<dbReference type="InterPro" id="IPR002227">
    <property type="entry name" value="Tyrosinase_Cu-bd"/>
</dbReference>
<dbReference type="Gene3D" id="2.60.40.1520">
    <property type="entry name" value="Hemocyanin, C-terminal domain"/>
    <property type="match status" value="1"/>
</dbReference>
<protein>
    <submittedName>
        <fullName evidence="4">Hemocyanin</fullName>
    </submittedName>
</protein>
<dbReference type="InterPro" id="IPR014756">
    <property type="entry name" value="Ig_E-set"/>
</dbReference>
<dbReference type="InterPro" id="IPR005204">
    <property type="entry name" value="Hemocyanin_N"/>
</dbReference>
<keyword evidence="5" id="KW-1185">Reference proteome</keyword>
<evidence type="ECO:0000259" key="3">
    <source>
        <dbReference type="PROSITE" id="PS00498"/>
    </source>
</evidence>
<feature type="domain" description="Tyrosinase copper-binding" evidence="3">
    <location>
        <begin position="390"/>
        <end position="401"/>
    </location>
</feature>
<dbReference type="Pfam" id="PF00372">
    <property type="entry name" value="Hemocyanin_M"/>
    <property type="match status" value="1"/>
</dbReference>
<dbReference type="PROSITE" id="PS00210">
    <property type="entry name" value="HEMOCYANIN_2"/>
    <property type="match status" value="1"/>
</dbReference>
<keyword evidence="2" id="KW-0732">Signal</keyword>
<dbReference type="EMBL" id="QCYY01004535">
    <property type="protein sequence ID" value="ROT60816.1"/>
    <property type="molecule type" value="Genomic_DNA"/>
</dbReference>
<dbReference type="SMR" id="A0A3R7PVP7"/>
<accession>A0A3R7PVP7</accession>
<proteinExistence type="inferred from homology"/>
<dbReference type="SUPFAM" id="SSF48050">
    <property type="entry name" value="Hemocyanin, N-terminal domain"/>
    <property type="match status" value="1"/>
</dbReference>
<evidence type="ECO:0000313" key="4">
    <source>
        <dbReference type="EMBL" id="ROT60816.1"/>
    </source>
</evidence>
<evidence type="ECO:0000313" key="5">
    <source>
        <dbReference type="Proteomes" id="UP000283509"/>
    </source>
</evidence>
<dbReference type="GO" id="GO:0016491">
    <property type="term" value="F:oxidoreductase activity"/>
    <property type="evidence" value="ECO:0007669"/>
    <property type="project" value="InterPro"/>
</dbReference>
<dbReference type="SUPFAM" id="SSF48056">
    <property type="entry name" value="Di-copper centre-containing domain"/>
    <property type="match status" value="1"/>
</dbReference>
<dbReference type="PANTHER" id="PTHR11511:SF5">
    <property type="entry name" value="FAT-BODY PROTEIN 1-RELATED"/>
    <property type="match status" value="1"/>
</dbReference>
<dbReference type="Pfam" id="PF03722">
    <property type="entry name" value="Hemocyanin_N"/>
    <property type="match status" value="1"/>
</dbReference>
<dbReference type="InterPro" id="IPR013788">
    <property type="entry name" value="Hemocyanin/hexamerin"/>
</dbReference>
<organism evidence="4 5">
    <name type="scientific">Penaeus vannamei</name>
    <name type="common">Whiteleg shrimp</name>
    <name type="synonym">Litopenaeus vannamei</name>
    <dbReference type="NCBI Taxonomy" id="6689"/>
    <lineage>
        <taxon>Eukaryota</taxon>
        <taxon>Metazoa</taxon>
        <taxon>Ecdysozoa</taxon>
        <taxon>Arthropoda</taxon>
        <taxon>Crustacea</taxon>
        <taxon>Multicrustacea</taxon>
        <taxon>Malacostraca</taxon>
        <taxon>Eumalacostraca</taxon>
        <taxon>Eucarida</taxon>
        <taxon>Decapoda</taxon>
        <taxon>Dendrobranchiata</taxon>
        <taxon>Penaeoidea</taxon>
        <taxon>Penaeidae</taxon>
        <taxon>Penaeus</taxon>
    </lineage>
</organism>
<gene>
    <name evidence="4" type="ORF">C7M84_021545</name>
</gene>
<dbReference type="InterPro" id="IPR008922">
    <property type="entry name" value="Di-copper_centre_dom_sf"/>
</dbReference>
<dbReference type="InterPro" id="IPR037020">
    <property type="entry name" value="Hemocyanin_C_sf"/>
</dbReference>
<dbReference type="Gene3D" id="1.20.1370.10">
    <property type="entry name" value="Hemocyanin, N-terminal domain"/>
    <property type="match status" value="1"/>
</dbReference>
<dbReference type="PROSITE" id="PS00498">
    <property type="entry name" value="TYROSINASE_2"/>
    <property type="match status" value="1"/>
</dbReference>
<sequence length="667" mass="76662">MKVLFLAVALLSASGLAEDNLAHKQQAINRLLYRVTEPLLSSFTDLKELATTWDPRAHVGHCKDGGAAVGRLMAELEQGQLREKRQWFSLFNPRQREEALMLIHVLLSCKDFHTFKGNAAFFRERMNEGEFVYALYVSVTHSKMTQEVILPPLYEVTPHLFTNSEVIRKAYEAKMLQTPGRFRMTFTGTLKNSEQRVAYFGEDIGMNSHHVHWHMDFPFWWDGEHIDRKGELFFWAHHQLTARFDSERLSNHLPIVDELHWGRPIDEGFAPHTVYKYGGEFPTRPDNLVFEDVAGVARVRDLVEIDERIRDSIARGFVYASNGSAISLRNERGIDILGDIIESSVYSVNEQYYGSLHNQAHRVLGAQSDPLGKFKMPPGVMEHFETATRDPAFFRLHKYMDNIFKEHKDSLPPYSKKDLEYDNVLVTYAEVSELVTFFEDFEFDLTNAFDSTEELEDVPVTAYVSRLNHKPFTFDIFANAKRDDAVTVRIHICPRYDSNGMQIPFDNNRWRCIELDKFWTTVKAGENHIVRKSTESSVTIPDRIPFKTLMQQADEAVANGVDLPHDIARARGCGLPQRLLLPKGTRTGMQFWLFVGMTSGDDGVHDDLLENTHGNTHSNCGIHGLKYPDKRPMGFPFDRRIPDFRNFIVGNFLSTIVMIHHNDTEEL</sequence>
<dbReference type="Gene3D" id="1.10.1280.10">
    <property type="entry name" value="Di-copper center containing domain from catechol oxidase"/>
    <property type="match status" value="1"/>
</dbReference>
<evidence type="ECO:0000256" key="1">
    <source>
        <dbReference type="ARBA" id="ARBA00009470"/>
    </source>
</evidence>
<dbReference type="SUPFAM" id="SSF81296">
    <property type="entry name" value="E set domains"/>
    <property type="match status" value="1"/>
</dbReference>
<reference evidence="4 5" key="1">
    <citation type="submission" date="2018-04" db="EMBL/GenBank/DDBJ databases">
        <authorList>
            <person name="Zhang X."/>
            <person name="Yuan J."/>
            <person name="Li F."/>
            <person name="Xiang J."/>
        </authorList>
    </citation>
    <scope>NUCLEOTIDE SEQUENCE [LARGE SCALE GENOMIC DNA]</scope>
    <source>
        <tissue evidence="4">Muscle</tissue>
    </source>
</reference>
<name>A0A3R7PVP7_PENVA</name>
<dbReference type="InterPro" id="IPR005203">
    <property type="entry name" value="Hemocyanin_C"/>
</dbReference>